<dbReference type="InterPro" id="IPR050340">
    <property type="entry name" value="Cytosolic_Fe-S_CAF"/>
</dbReference>
<dbReference type="PROSITE" id="PS00198">
    <property type="entry name" value="4FE4S_FER_1"/>
    <property type="match status" value="1"/>
</dbReference>
<evidence type="ECO:0000313" key="8">
    <source>
        <dbReference type="Proteomes" id="UP000768462"/>
    </source>
</evidence>
<keyword evidence="3" id="KW-0408">Iron</keyword>
<dbReference type="SUPFAM" id="SSF55785">
    <property type="entry name" value="PYP-like sensor domain (PAS domain)"/>
    <property type="match status" value="1"/>
</dbReference>
<organism evidence="7 8">
    <name type="scientific">Clostridium sulfidigenes</name>
    <dbReference type="NCBI Taxonomy" id="318464"/>
    <lineage>
        <taxon>Bacteria</taxon>
        <taxon>Bacillati</taxon>
        <taxon>Bacillota</taxon>
        <taxon>Clostridia</taxon>
        <taxon>Eubacteriales</taxon>
        <taxon>Clostridiaceae</taxon>
        <taxon>Clostridium</taxon>
    </lineage>
</organism>
<dbReference type="Proteomes" id="UP000768462">
    <property type="component" value="Unassembled WGS sequence"/>
</dbReference>
<reference evidence="7" key="1">
    <citation type="submission" date="2019-04" db="EMBL/GenBank/DDBJ databases">
        <title>Evolution of Biomass-Degrading Anaerobic Consortia Revealed by Metagenomics.</title>
        <authorList>
            <person name="Peng X."/>
        </authorList>
    </citation>
    <scope>NUCLEOTIDE SEQUENCE</scope>
    <source>
        <strain evidence="7">SIG254</strain>
    </source>
</reference>
<dbReference type="Gene3D" id="3.40.950.10">
    <property type="entry name" value="Fe-only Hydrogenase (Larger Subunit), Chain L, domain 3"/>
    <property type="match status" value="1"/>
</dbReference>
<dbReference type="GO" id="GO:0051539">
    <property type="term" value="F:4 iron, 4 sulfur cluster binding"/>
    <property type="evidence" value="ECO:0007669"/>
    <property type="project" value="UniProtKB-KW"/>
</dbReference>
<dbReference type="SUPFAM" id="SSF54862">
    <property type="entry name" value="4Fe-4S ferredoxins"/>
    <property type="match status" value="1"/>
</dbReference>
<evidence type="ECO:0000256" key="4">
    <source>
        <dbReference type="ARBA" id="ARBA00023014"/>
    </source>
</evidence>
<dbReference type="Gene3D" id="1.10.15.40">
    <property type="entry name" value="Electron transport complex subunit B, putative Fe-S cluster"/>
    <property type="match status" value="1"/>
</dbReference>
<name>A0A927ZKP0_9CLOT</name>
<dbReference type="InterPro" id="IPR035965">
    <property type="entry name" value="PAS-like_dom_sf"/>
</dbReference>
<evidence type="ECO:0000256" key="1">
    <source>
        <dbReference type="ARBA" id="ARBA00022485"/>
    </source>
</evidence>
<dbReference type="SMART" id="SM00091">
    <property type="entry name" value="PAS"/>
    <property type="match status" value="1"/>
</dbReference>
<dbReference type="InterPro" id="IPR017896">
    <property type="entry name" value="4Fe4S_Fe-S-bd"/>
</dbReference>
<keyword evidence="2" id="KW-0479">Metal-binding</keyword>
<dbReference type="Pfam" id="PF04060">
    <property type="entry name" value="FeS"/>
    <property type="match status" value="1"/>
</dbReference>
<dbReference type="AlphaFoldDB" id="A0A927ZKP0"/>
<dbReference type="GO" id="GO:0046872">
    <property type="term" value="F:metal ion binding"/>
    <property type="evidence" value="ECO:0007669"/>
    <property type="project" value="UniProtKB-KW"/>
</dbReference>
<dbReference type="Gene3D" id="3.30.70.20">
    <property type="match status" value="1"/>
</dbReference>
<feature type="domain" description="4Fe-4S" evidence="6">
    <location>
        <begin position="352"/>
        <end position="414"/>
    </location>
</feature>
<sequence>MIGDRFSMGILKFKKANCKNCYKCIRNCPVKAIEVKNHQAQIIERDCILCGNCMVVCPQNAKEVRNDVLTIKNLIREGKQVIASIAPSYISNYNVTQFSQFANVLRKLGFNNAFETAEGAYIVKSEYENLIKNHWKNVIISSCCPTVVKLVQKHYPEAVKYLAPVISPVQAHSKLLKSNIKDAIVVFIGPCISKKEECGSGEEYNDITITFEELDIWINEEGLKFEDNINIDKNTYVSRLFPITGGILNTLNKSSEYRYIAIDGLDNCIETLKEIINNNLDNCFIEMSACSGSCINGPASSHNKALRISSMNKVESIALNECNPTDFDLKYSIDTSRRITDEQVVVQSPSDREISSILRKMGKNSIEDELNCGTCGYSTCREKAIAVILGKAEISMCLPYMKEKAESFSDKIISVTPNAILTVDTNLKVQQINKSACDIFEIQNPRDIIGFSVSRILDEFDFIKVISKEENVANENVYLPEYGKFVKQNFIYDKNSGIVICIMKDITKLKLKREKLIKEKTLRAEITDKIVEKHMCIVHEIASLLGETAAETQVALTDLKEAILMEEEDYD</sequence>
<dbReference type="CDD" id="cd00130">
    <property type="entry name" value="PAS"/>
    <property type="match status" value="1"/>
</dbReference>
<dbReference type="Pfam" id="PF12838">
    <property type="entry name" value="Fer4_7"/>
    <property type="match status" value="1"/>
</dbReference>
<dbReference type="InterPro" id="IPR000014">
    <property type="entry name" value="PAS"/>
</dbReference>
<feature type="domain" description="4Fe-4S ferredoxin-type" evidence="5">
    <location>
        <begin position="9"/>
        <end position="37"/>
    </location>
</feature>
<dbReference type="Pfam" id="PF02906">
    <property type="entry name" value="Fe_hyd_lg_C"/>
    <property type="match status" value="1"/>
</dbReference>
<evidence type="ECO:0000256" key="3">
    <source>
        <dbReference type="ARBA" id="ARBA00023004"/>
    </source>
</evidence>
<dbReference type="InterPro" id="IPR004108">
    <property type="entry name" value="Fe_hydrogenase_lsu_C"/>
</dbReference>
<dbReference type="InterPro" id="IPR007202">
    <property type="entry name" value="4Fe-4S_dom"/>
</dbReference>
<dbReference type="EMBL" id="SVCM01000115">
    <property type="protein sequence ID" value="MBE6060524.1"/>
    <property type="molecule type" value="Genomic_DNA"/>
</dbReference>
<proteinExistence type="predicted"/>
<keyword evidence="7" id="KW-0808">Transferase</keyword>
<gene>
    <name evidence="7" type="ORF">E7215_10185</name>
</gene>
<dbReference type="PANTHER" id="PTHR11615">
    <property type="entry name" value="NITRATE, FORMATE, IRON DEHYDROGENASE"/>
    <property type="match status" value="1"/>
</dbReference>
<evidence type="ECO:0000256" key="2">
    <source>
        <dbReference type="ARBA" id="ARBA00022723"/>
    </source>
</evidence>
<keyword evidence="1" id="KW-0004">4Fe-4S</keyword>
<dbReference type="PROSITE" id="PS51379">
    <property type="entry name" value="4FE4S_FER_2"/>
    <property type="match status" value="2"/>
</dbReference>
<dbReference type="PROSITE" id="PS51656">
    <property type="entry name" value="4FE4S"/>
    <property type="match status" value="1"/>
</dbReference>
<dbReference type="Gene3D" id="3.30.450.20">
    <property type="entry name" value="PAS domain"/>
    <property type="match status" value="1"/>
</dbReference>
<keyword evidence="4" id="KW-0411">Iron-sulfur</keyword>
<evidence type="ECO:0000259" key="5">
    <source>
        <dbReference type="PROSITE" id="PS51379"/>
    </source>
</evidence>
<dbReference type="SUPFAM" id="SSF53920">
    <property type="entry name" value="Fe-only hydrogenase"/>
    <property type="match status" value="1"/>
</dbReference>
<dbReference type="InterPro" id="IPR017900">
    <property type="entry name" value="4Fe4S_Fe_S_CS"/>
</dbReference>
<accession>A0A927ZKP0</accession>
<feature type="domain" description="4Fe-4S ferredoxin-type" evidence="5">
    <location>
        <begin position="38"/>
        <end position="67"/>
    </location>
</feature>
<protein>
    <submittedName>
        <fullName evidence="7">Histidine kinase</fullName>
    </submittedName>
</protein>
<evidence type="ECO:0000313" key="7">
    <source>
        <dbReference type="EMBL" id="MBE6060524.1"/>
    </source>
</evidence>
<dbReference type="GO" id="GO:0016301">
    <property type="term" value="F:kinase activity"/>
    <property type="evidence" value="ECO:0007669"/>
    <property type="project" value="UniProtKB-KW"/>
</dbReference>
<evidence type="ECO:0000259" key="6">
    <source>
        <dbReference type="PROSITE" id="PS51656"/>
    </source>
</evidence>
<dbReference type="InterPro" id="IPR009016">
    <property type="entry name" value="Fe_hydrogenase"/>
</dbReference>
<keyword evidence="7" id="KW-0418">Kinase</keyword>
<comment type="caution">
    <text evidence="7">The sequence shown here is derived from an EMBL/GenBank/DDBJ whole genome shotgun (WGS) entry which is preliminary data.</text>
</comment>